<dbReference type="InterPro" id="IPR036397">
    <property type="entry name" value="RNaseH_sf"/>
</dbReference>
<organism evidence="3 4">
    <name type="scientific">Paenibacillus larvae</name>
    <dbReference type="NCBI Taxonomy" id="1464"/>
    <lineage>
        <taxon>Bacteria</taxon>
        <taxon>Bacillati</taxon>
        <taxon>Bacillota</taxon>
        <taxon>Bacilli</taxon>
        <taxon>Bacillales</taxon>
        <taxon>Paenibacillaceae</taxon>
        <taxon>Paenibacillus</taxon>
    </lineage>
</organism>
<gene>
    <name evidence="3" type="ORF">P7H09_01430</name>
</gene>
<dbReference type="GO" id="GO:0015074">
    <property type="term" value="P:DNA integration"/>
    <property type="evidence" value="ECO:0007669"/>
    <property type="project" value="InterPro"/>
</dbReference>
<comment type="function">
    <text evidence="1">Involved in the transposition of the insertion sequence.</text>
</comment>
<dbReference type="GO" id="GO:0003676">
    <property type="term" value="F:nucleic acid binding"/>
    <property type="evidence" value="ECO:0007669"/>
    <property type="project" value="InterPro"/>
</dbReference>
<reference evidence="3" key="2">
    <citation type="submission" date="2023-03" db="EMBL/GenBank/DDBJ databases">
        <authorList>
            <person name="Obshta O."/>
            <person name="Zabrodski M.W."/>
            <person name="Soomro T."/>
            <person name="Wilson G."/>
            <person name="Masood F."/>
            <person name="Thebeau J."/>
            <person name="Bezerra Da Silva M.C."/>
            <person name="Raza F."/>
            <person name="Biganski S."/>
            <person name="Jose M."/>
            <person name="Camilli M."/>
            <person name="Kozii I.V."/>
            <person name="Kozii R.V."/>
            <person name="Simko E."/>
            <person name="Wood S.C."/>
        </authorList>
    </citation>
    <scope>NUCLEOTIDE SEQUENCE</scope>
    <source>
        <strain evidence="3">PL001</strain>
    </source>
</reference>
<reference evidence="3" key="1">
    <citation type="journal article" date="2023" name="J. Vet. Diagn. Invest.">
        <title>Oxytetracycline-resistant Paenibacillus larvae identified in commercial beekeeping operations in Saskatchewan using pooled honey sampling.</title>
        <authorList>
            <person name="Obshta O."/>
            <person name="Zabrodski M.W."/>
            <person name="Soomro T."/>
            <person name="Wilson G."/>
            <person name="Masood F."/>
            <person name="Thebeau J."/>
            <person name="Silva M.C.B."/>
            <person name="Biganski S."/>
            <person name="Kozii I.V."/>
            <person name="Koziy R.V."/>
            <person name="Raza M.F."/>
            <person name="Jose M.S."/>
            <person name="Simko E."/>
            <person name="Wood S.C."/>
        </authorList>
    </citation>
    <scope>NUCLEOTIDE SEQUENCE</scope>
    <source>
        <strain evidence="3">PL001</strain>
    </source>
</reference>
<dbReference type="InterPro" id="IPR048020">
    <property type="entry name" value="Transpos_IS3"/>
</dbReference>
<dbReference type="EMBL" id="JARQGV010000004">
    <property type="protein sequence ID" value="MDT2250070.1"/>
    <property type="molecule type" value="Genomic_DNA"/>
</dbReference>
<dbReference type="Pfam" id="PF13333">
    <property type="entry name" value="rve_2"/>
    <property type="match status" value="1"/>
</dbReference>
<dbReference type="InterPro" id="IPR050900">
    <property type="entry name" value="Transposase_IS3/IS150/IS904"/>
</dbReference>
<dbReference type="GeneID" id="64220171"/>
<sequence length="289" mass="34189">MYLAIRGLRETKSYPICQLCDLIGIQRSSYYKWINRKESINEIFNKALLPMIKDAYEEKDGILGYRQMTIKLNRERHVTVNHKRIYRLMGILGLKSVCRRKRKNYIHSTPEITAENILNRDFESSEFGTKWLTDVTEMKYGNQNKAYLSAILDLSDKSIVSFVVGHSNNNELVFKTFDIAHMTYPDATPLFHSDRGFQYTCKIFKKKLDDAGMIQSMSRVSRCIDNGPMESFWGMMKSEMYYLRKFYTYEELEAAVIEYIDYYNTRRYQKRLNCMTPLEYRQYLLSSAA</sequence>
<dbReference type="Pfam" id="PF13276">
    <property type="entry name" value="HTH_21"/>
    <property type="match status" value="1"/>
</dbReference>
<protein>
    <submittedName>
        <fullName evidence="3">IS3 family transposase</fullName>
    </submittedName>
</protein>
<dbReference type="PROSITE" id="PS50994">
    <property type="entry name" value="INTEGRASE"/>
    <property type="match status" value="1"/>
</dbReference>
<dbReference type="PANTHER" id="PTHR46889">
    <property type="entry name" value="TRANSPOSASE INSF FOR INSERTION SEQUENCE IS3B-RELATED"/>
    <property type="match status" value="1"/>
</dbReference>
<dbReference type="NCBIfam" id="NF033516">
    <property type="entry name" value="transpos_IS3"/>
    <property type="match status" value="1"/>
</dbReference>
<comment type="caution">
    <text evidence="3">The sequence shown here is derived from an EMBL/GenBank/DDBJ whole genome shotgun (WGS) entry which is preliminary data.</text>
</comment>
<evidence type="ECO:0000313" key="3">
    <source>
        <dbReference type="EMBL" id="MDT2250070.1"/>
    </source>
</evidence>
<dbReference type="InterPro" id="IPR012337">
    <property type="entry name" value="RNaseH-like_sf"/>
</dbReference>
<feature type="domain" description="Integrase catalytic" evidence="2">
    <location>
        <begin position="122"/>
        <end position="285"/>
    </location>
</feature>
<dbReference type="AlphaFoldDB" id="A0AAP5JQ88"/>
<dbReference type="InterPro" id="IPR001584">
    <property type="entry name" value="Integrase_cat-core"/>
</dbReference>
<accession>A0AAP5JQ88</accession>
<name>A0AAP5JQ88_9BACL</name>
<dbReference type="SUPFAM" id="SSF53098">
    <property type="entry name" value="Ribonuclease H-like"/>
    <property type="match status" value="1"/>
</dbReference>
<evidence type="ECO:0000256" key="1">
    <source>
        <dbReference type="ARBA" id="ARBA00002286"/>
    </source>
</evidence>
<evidence type="ECO:0000313" key="4">
    <source>
        <dbReference type="Proteomes" id="UP001259239"/>
    </source>
</evidence>
<proteinExistence type="predicted"/>
<dbReference type="Proteomes" id="UP001259239">
    <property type="component" value="Unassembled WGS sequence"/>
</dbReference>
<dbReference type="RefSeq" id="WP_104932621.1">
    <property type="nucleotide sequence ID" value="NZ_JARQGS010000002.1"/>
</dbReference>
<dbReference type="PANTHER" id="PTHR46889:SF5">
    <property type="entry name" value="INTEGRASE PROTEIN"/>
    <property type="match status" value="1"/>
</dbReference>
<dbReference type="Pfam" id="PF00665">
    <property type="entry name" value="rve"/>
    <property type="match status" value="1"/>
</dbReference>
<evidence type="ECO:0000259" key="2">
    <source>
        <dbReference type="PROSITE" id="PS50994"/>
    </source>
</evidence>
<dbReference type="InterPro" id="IPR025948">
    <property type="entry name" value="HTH-like_dom"/>
</dbReference>
<dbReference type="Gene3D" id="3.30.420.10">
    <property type="entry name" value="Ribonuclease H-like superfamily/Ribonuclease H"/>
    <property type="match status" value="1"/>
</dbReference>